<protein>
    <submittedName>
        <fullName evidence="3">DUF2786 domain-containing protein</fullName>
    </submittedName>
</protein>
<accession>A0ABT3LNI7</accession>
<keyword evidence="4" id="KW-1185">Reference proteome</keyword>
<reference evidence="3" key="1">
    <citation type="submission" date="2021-08" db="EMBL/GenBank/DDBJ databases">
        <title>Characterization of Pseudomonas fragariae.</title>
        <authorList>
            <person name="Carvalho R."/>
            <person name="Marin M."/>
        </authorList>
    </citation>
    <scope>NUCLEOTIDE SEQUENCE</scope>
    <source>
        <strain evidence="3">17</strain>
    </source>
</reference>
<dbReference type="Pfam" id="PF23771">
    <property type="entry name" value="DUF7168"/>
    <property type="match status" value="1"/>
</dbReference>
<evidence type="ECO:0000259" key="1">
    <source>
        <dbReference type="Pfam" id="PF10979"/>
    </source>
</evidence>
<dbReference type="EMBL" id="JAINZM010000025">
    <property type="protein sequence ID" value="MCW6058009.1"/>
    <property type="molecule type" value="Genomic_DNA"/>
</dbReference>
<dbReference type="Proteomes" id="UP001142690">
    <property type="component" value="Unassembled WGS sequence"/>
</dbReference>
<name>A0ABT3LNI7_9PSED</name>
<dbReference type="InterPro" id="IPR055592">
    <property type="entry name" value="DUF7168"/>
</dbReference>
<proteinExistence type="predicted"/>
<sequence>MSDKTTDPKKLERAIRKIKHCLALSPSSNENEAATAMRQAQALMREYHLSETDVKVSDVGEAESSMSRAARRRLWDQQLSAVVAKVFNVKALRYTHWCETKKNRVERAKFVGVSPAQHIALYAYETLLAKLAQARNAYVSGVRAGKFRSNYSAPTAGDHFAIAWVFAVESKLQQLVPRGEETTTHEYQSAGQGLVAVEAQHQALIESYLADKQIGKARKVREAELDLNAQIAGMLAGTKVDLHAGLANGAEQAPALTASACP</sequence>
<feature type="domain" description="DUF7168" evidence="2">
    <location>
        <begin position="55"/>
        <end position="189"/>
    </location>
</feature>
<dbReference type="Pfam" id="PF10979">
    <property type="entry name" value="DUF2786"/>
    <property type="match status" value="1"/>
</dbReference>
<comment type="caution">
    <text evidence="3">The sequence shown here is derived from an EMBL/GenBank/DDBJ whole genome shotgun (WGS) entry which is preliminary data.</text>
</comment>
<dbReference type="InterPro" id="IPR024498">
    <property type="entry name" value="DUF2786"/>
</dbReference>
<organism evidence="3 4">
    <name type="scientific">Pseudomonas fragariae</name>
    <name type="common">ex Marin et al. 2024</name>
    <dbReference type="NCBI Taxonomy" id="3080056"/>
    <lineage>
        <taxon>Bacteria</taxon>
        <taxon>Pseudomonadati</taxon>
        <taxon>Pseudomonadota</taxon>
        <taxon>Gammaproteobacteria</taxon>
        <taxon>Pseudomonadales</taxon>
        <taxon>Pseudomonadaceae</taxon>
        <taxon>Pseudomonas</taxon>
    </lineage>
</organism>
<gene>
    <name evidence="3" type="ORF">K7K06_20365</name>
</gene>
<feature type="domain" description="DUF2786" evidence="1">
    <location>
        <begin position="13"/>
        <end position="51"/>
    </location>
</feature>
<evidence type="ECO:0000313" key="4">
    <source>
        <dbReference type="Proteomes" id="UP001142690"/>
    </source>
</evidence>
<evidence type="ECO:0000313" key="3">
    <source>
        <dbReference type="EMBL" id="MCW6058009.1"/>
    </source>
</evidence>
<evidence type="ECO:0000259" key="2">
    <source>
        <dbReference type="Pfam" id="PF23771"/>
    </source>
</evidence>